<name>A0ACD5WUZ5_AVESA</name>
<keyword evidence="2" id="KW-1185">Reference proteome</keyword>
<dbReference type="Proteomes" id="UP001732700">
    <property type="component" value="Chromosome 4C"/>
</dbReference>
<evidence type="ECO:0000313" key="1">
    <source>
        <dbReference type="EnsemblPlants" id="AVESA.00010b.r2.4CG1269830.1.CDS"/>
    </source>
</evidence>
<reference evidence="1" key="2">
    <citation type="submission" date="2025-09" db="UniProtKB">
        <authorList>
            <consortium name="EnsemblPlants"/>
        </authorList>
    </citation>
    <scope>IDENTIFICATION</scope>
</reference>
<proteinExistence type="predicted"/>
<protein>
    <submittedName>
        <fullName evidence="1">Uncharacterized protein</fullName>
    </submittedName>
</protein>
<sequence length="608" mass="65534">MPSRFRGRRASPPAPVQEDADVDFEVSYPDNDGPEEDPSSDEGGGSDSSSSLSSSSEGDTDAEDGETSDEESDSSSSEQQQQLQQESVAEGCGPSVPARVPGGAVVAERAAGTASCPVCMEPWTSEGAHRISCIPCGHVYGRSCLERWLTQRGNITATCPQCGRRFKHKDIINIFAPEVVVPNNDLEKELSSCREKVESLAEMVLKQGKLLDEIIAEKRAFQNHKSTDLDVAKRQKVGERSDGRTYLEPSTSLRADHSSSNSCRFVLQNNLCFDGARVMGIDAANQLILASQKAPGVAGEHVLTKINMLSSQTRKIQLPRDTKVVKDICILPGGSALYTSLGKRLSLFSMTSDSVVLQCNLPAPGWSCSADNSGSHHIYAGLQNGTVLVFDTRQPSRRLHSMAGLSTHLVHTLHSVTDSSGSRKVISASAVGPCMWDANGNGSQPTLLMERDDQRVCFSLACAPPSSDLLVASFRPKSDLSGDMARSQPYLSQTQTASGSGKVGHHTVIMRTGSGASFAERRTCYSNVSEYRMCKSAIIPYGNSQHLFAFGDESLRGVRTWQLPLFGMSTGLPAHREPIFDLRYAGSPAGVAYLGCLSDQKLQVFRVC</sequence>
<organism evidence="1 2">
    <name type="scientific">Avena sativa</name>
    <name type="common">Oat</name>
    <dbReference type="NCBI Taxonomy" id="4498"/>
    <lineage>
        <taxon>Eukaryota</taxon>
        <taxon>Viridiplantae</taxon>
        <taxon>Streptophyta</taxon>
        <taxon>Embryophyta</taxon>
        <taxon>Tracheophyta</taxon>
        <taxon>Spermatophyta</taxon>
        <taxon>Magnoliopsida</taxon>
        <taxon>Liliopsida</taxon>
        <taxon>Poales</taxon>
        <taxon>Poaceae</taxon>
        <taxon>BOP clade</taxon>
        <taxon>Pooideae</taxon>
        <taxon>Poodae</taxon>
        <taxon>Poeae</taxon>
        <taxon>Poeae Chloroplast Group 1 (Aveneae type)</taxon>
        <taxon>Aveninae</taxon>
        <taxon>Avena</taxon>
    </lineage>
</organism>
<reference evidence="1" key="1">
    <citation type="submission" date="2021-05" db="EMBL/GenBank/DDBJ databases">
        <authorList>
            <person name="Scholz U."/>
            <person name="Mascher M."/>
            <person name="Fiebig A."/>
        </authorList>
    </citation>
    <scope>NUCLEOTIDE SEQUENCE [LARGE SCALE GENOMIC DNA]</scope>
</reference>
<accession>A0ACD5WUZ5</accession>
<evidence type="ECO:0000313" key="2">
    <source>
        <dbReference type="Proteomes" id="UP001732700"/>
    </source>
</evidence>
<dbReference type="EnsemblPlants" id="AVESA.00010b.r2.4CG1269830.1">
    <property type="protein sequence ID" value="AVESA.00010b.r2.4CG1269830.1.CDS"/>
    <property type="gene ID" value="AVESA.00010b.r2.4CG1269830"/>
</dbReference>